<protein>
    <recommendedName>
        <fullName evidence="4">BZIP domain-containing protein</fullName>
    </recommendedName>
</protein>
<dbReference type="EMBL" id="CP139368">
    <property type="protein sequence ID" value="WPR88395.1"/>
    <property type="molecule type" value="Genomic_DNA"/>
</dbReference>
<gene>
    <name evidence="2" type="ORF">SM116_11460</name>
</gene>
<evidence type="ECO:0000313" key="2">
    <source>
        <dbReference type="EMBL" id="WPR88395.1"/>
    </source>
</evidence>
<evidence type="ECO:0000256" key="1">
    <source>
        <dbReference type="SAM" id="MobiDB-lite"/>
    </source>
</evidence>
<proteinExistence type="predicted"/>
<name>A0ABZ0SIV0_9MICO</name>
<evidence type="ECO:0008006" key="4">
    <source>
        <dbReference type="Google" id="ProtNLM"/>
    </source>
</evidence>
<dbReference type="RefSeq" id="WP_320941115.1">
    <property type="nucleotide sequence ID" value="NZ_BAABEU010000006.1"/>
</dbReference>
<dbReference type="Proteomes" id="UP001323798">
    <property type="component" value="Chromosome"/>
</dbReference>
<sequence>MPYADADRQRERNRTAARERMRRIRADAEGRERHNAAERERYWRRKNERTRAERDATADPVCIAIREGHTAARDHVINMTADREQYVRWAREKIAIQDGAPLILSSADVVRALQRAGLERLALSWRARIDCAAARWWSVPATGRMREVSANGRPLLRAAEACPSAGPARHPTAASALPA</sequence>
<evidence type="ECO:0000313" key="3">
    <source>
        <dbReference type="Proteomes" id="UP001323798"/>
    </source>
</evidence>
<organism evidence="2 3">
    <name type="scientific">Microbacterium rhizosphaerae</name>
    <dbReference type="NCBI Taxonomy" id="1678237"/>
    <lineage>
        <taxon>Bacteria</taxon>
        <taxon>Bacillati</taxon>
        <taxon>Actinomycetota</taxon>
        <taxon>Actinomycetes</taxon>
        <taxon>Micrococcales</taxon>
        <taxon>Microbacteriaceae</taxon>
        <taxon>Microbacterium</taxon>
    </lineage>
</organism>
<feature type="region of interest" description="Disordered" evidence="1">
    <location>
        <begin position="1"/>
        <end position="37"/>
    </location>
</feature>
<keyword evidence="3" id="KW-1185">Reference proteome</keyword>
<reference evidence="2 3" key="1">
    <citation type="submission" date="2023-11" db="EMBL/GenBank/DDBJ databases">
        <title>Genome sequence of Microbacterium rhizosphaerae KACC 19337.</title>
        <authorList>
            <person name="Choi H."/>
            <person name="Kim S."/>
            <person name="Kim Y."/>
            <person name="Kwon S.-W."/>
            <person name="Heo J."/>
        </authorList>
    </citation>
    <scope>NUCLEOTIDE SEQUENCE [LARGE SCALE GENOMIC DNA]</scope>
    <source>
        <strain evidence="2 3">KACC 19337</strain>
    </source>
</reference>
<accession>A0ABZ0SIV0</accession>